<sequence>MYISSIMITSYYDKDIIYWRKNFRLDSEDDNITKKWLQIKWAYRRWSKIISQAKWKHELLHCKLVEDLFINNYKDKFDWETSLEFISNRNQCRKMVCNSQDSLDRTYKIKNLLSILPTYKLLYDRGTNKINTPICPRCEEDEETWKHIWICNQNELNIKDIVENTIIEIEKDINRQLYENEDNTKEQEDKDNIKKKIDNIETFNDIKTEFVLFLDSKSAILSNKTRYWELLRGMFNKNLNNIGRKKKGSKEMVKRLWKLYYDNIKKEIWHKRIETTIEIEKQQGITKGDKRKKKKEEGKSQKSENNKKQKNNNTEKTKKQNQNEIIKLVTYE</sequence>
<name>A0A8H3KSS8_9GLOM</name>
<organism evidence="2 3">
    <name type="scientific">Rhizophagus clarus</name>
    <dbReference type="NCBI Taxonomy" id="94130"/>
    <lineage>
        <taxon>Eukaryota</taxon>
        <taxon>Fungi</taxon>
        <taxon>Fungi incertae sedis</taxon>
        <taxon>Mucoromycota</taxon>
        <taxon>Glomeromycotina</taxon>
        <taxon>Glomeromycetes</taxon>
        <taxon>Glomerales</taxon>
        <taxon>Glomeraceae</taxon>
        <taxon>Rhizophagus</taxon>
    </lineage>
</organism>
<dbReference type="Proteomes" id="UP000615446">
    <property type="component" value="Unassembled WGS sequence"/>
</dbReference>
<feature type="compositionally biased region" description="Basic and acidic residues" evidence="1">
    <location>
        <begin position="295"/>
        <end position="318"/>
    </location>
</feature>
<evidence type="ECO:0000313" key="3">
    <source>
        <dbReference type="Proteomes" id="UP000615446"/>
    </source>
</evidence>
<feature type="region of interest" description="Disordered" evidence="1">
    <location>
        <begin position="284"/>
        <end position="332"/>
    </location>
</feature>
<proteinExistence type="predicted"/>
<protein>
    <submittedName>
        <fullName evidence="2">Uncharacterized protein</fullName>
    </submittedName>
</protein>
<dbReference type="EMBL" id="BLAL01000006">
    <property type="protein sequence ID" value="GES73465.1"/>
    <property type="molecule type" value="Genomic_DNA"/>
</dbReference>
<accession>A0A8H3KSS8</accession>
<gene>
    <name evidence="2" type="ORF">RCL2_000100100</name>
</gene>
<evidence type="ECO:0000256" key="1">
    <source>
        <dbReference type="SAM" id="MobiDB-lite"/>
    </source>
</evidence>
<evidence type="ECO:0000313" key="2">
    <source>
        <dbReference type="EMBL" id="GES73465.1"/>
    </source>
</evidence>
<comment type="caution">
    <text evidence="2">The sequence shown here is derived from an EMBL/GenBank/DDBJ whole genome shotgun (WGS) entry which is preliminary data.</text>
</comment>
<reference evidence="2" key="1">
    <citation type="submission" date="2019-10" db="EMBL/GenBank/DDBJ databases">
        <title>Conservation and host-specific expression of non-tandemly repeated heterogenous ribosome RNA gene in arbuscular mycorrhizal fungi.</title>
        <authorList>
            <person name="Maeda T."/>
            <person name="Kobayashi Y."/>
            <person name="Nakagawa T."/>
            <person name="Ezawa T."/>
            <person name="Yamaguchi K."/>
            <person name="Bino T."/>
            <person name="Nishimoto Y."/>
            <person name="Shigenobu S."/>
            <person name="Kawaguchi M."/>
        </authorList>
    </citation>
    <scope>NUCLEOTIDE SEQUENCE</scope>
    <source>
        <strain evidence="2">HR1</strain>
    </source>
</reference>
<dbReference type="AlphaFoldDB" id="A0A8H3KSS8"/>
<dbReference type="OrthoDB" id="10671143at2759"/>